<dbReference type="InterPro" id="IPR049625">
    <property type="entry name" value="Glyco_transf_61_cat"/>
</dbReference>
<evidence type="ECO:0000313" key="2">
    <source>
        <dbReference type="EMBL" id="SNR38797.1"/>
    </source>
</evidence>
<dbReference type="GO" id="GO:0016757">
    <property type="term" value="F:glycosyltransferase activity"/>
    <property type="evidence" value="ECO:0007669"/>
    <property type="project" value="InterPro"/>
</dbReference>
<dbReference type="OrthoDB" id="6935590at2"/>
<evidence type="ECO:0000313" key="3">
    <source>
        <dbReference type="EMBL" id="TBN51377.1"/>
    </source>
</evidence>
<name>A0A238VXC5_9RHOB</name>
<dbReference type="Pfam" id="PF04577">
    <property type="entry name" value="Glyco_transf_61"/>
    <property type="match status" value="1"/>
</dbReference>
<organism evidence="2 4">
    <name type="scientific">Paracoccus sediminis</name>
    <dbReference type="NCBI Taxonomy" id="1214787"/>
    <lineage>
        <taxon>Bacteria</taxon>
        <taxon>Pseudomonadati</taxon>
        <taxon>Pseudomonadota</taxon>
        <taxon>Alphaproteobacteria</taxon>
        <taxon>Rhodobacterales</taxon>
        <taxon>Paracoccaceae</taxon>
        <taxon>Paracoccus</taxon>
    </lineage>
</organism>
<dbReference type="EMBL" id="FZNM01000003">
    <property type="protein sequence ID" value="SNR38797.1"/>
    <property type="molecule type" value="Genomic_DNA"/>
</dbReference>
<evidence type="ECO:0000259" key="1">
    <source>
        <dbReference type="Pfam" id="PF04577"/>
    </source>
</evidence>
<feature type="domain" description="Glycosyltransferase 61 catalytic" evidence="1">
    <location>
        <begin position="139"/>
        <end position="290"/>
    </location>
</feature>
<protein>
    <submittedName>
        <fullName evidence="3">Glycosyltransferase family 61 protein</fullName>
    </submittedName>
</protein>
<gene>
    <name evidence="3" type="ORF">EYF88_06135</name>
    <name evidence="2" type="ORF">SAMN06265378_103135</name>
</gene>
<dbReference type="Proteomes" id="UP000198409">
    <property type="component" value="Unassembled WGS sequence"/>
</dbReference>
<dbReference type="AlphaFoldDB" id="A0A238VXC5"/>
<dbReference type="EMBL" id="SIRL01000003">
    <property type="protein sequence ID" value="TBN51377.1"/>
    <property type="molecule type" value="Genomic_DNA"/>
</dbReference>
<evidence type="ECO:0000313" key="5">
    <source>
        <dbReference type="Proteomes" id="UP000292859"/>
    </source>
</evidence>
<reference evidence="2" key="1">
    <citation type="submission" date="2017-06" db="EMBL/GenBank/DDBJ databases">
        <authorList>
            <person name="Kim H.J."/>
            <person name="Triplett B.A."/>
        </authorList>
    </citation>
    <scope>NUCLEOTIDE SEQUENCE [LARGE SCALE GENOMIC DNA]</scope>
    <source>
        <strain evidence="2">DSM 26170</strain>
    </source>
</reference>
<dbReference type="Proteomes" id="UP000292859">
    <property type="component" value="Unassembled WGS sequence"/>
</dbReference>
<reference evidence="3 5" key="3">
    <citation type="submission" date="2019-02" db="EMBL/GenBank/DDBJ databases">
        <authorList>
            <person name="Zhang G."/>
        </authorList>
    </citation>
    <scope>NUCLEOTIDE SEQUENCE [LARGE SCALE GENOMIC DNA]</scope>
    <source>
        <strain evidence="3 5">CMB17</strain>
    </source>
</reference>
<sequence length="359" mass="40198">MFHPTQLWLSQQLDSVRNTLKRPVVYRGYPQPVPESESRTVVCRPALFDPDHLSRVTKCGFGKTLPRLIDIMNATSYVEAPLTTYDLGEATVIGGTIFTRTGRFRLSHLVECRLRDTLSAVPVQDEIILVNSMQGLRYFGHWLSDDVSAFEAYRGDPRVRSLPLPAWGDVAPYLDLFGQDWNQQMVMRTRSLRIARDLGFSARKADRYRSLRQRLRARMGTAGGTGKVVFLKRGPSGARREIVNTSELEQRLADAGVTIVQAEGGKDFIHALLDATVIITVEGSQDRHALYALRDGGGMLTLAPPDRFYIATHEWARNLDMRSGIVIGTVAEGGFVIDPDEVLRMIDRLLALSENREAV</sequence>
<keyword evidence="5" id="KW-1185">Reference proteome</keyword>
<evidence type="ECO:0000313" key="4">
    <source>
        <dbReference type="Proteomes" id="UP000198409"/>
    </source>
</evidence>
<reference evidence="4" key="2">
    <citation type="submission" date="2017-06" db="EMBL/GenBank/DDBJ databases">
        <authorList>
            <person name="Varghese N."/>
            <person name="Submissions S."/>
        </authorList>
    </citation>
    <scope>NUCLEOTIDE SEQUENCE [LARGE SCALE GENOMIC DNA]</scope>
    <source>
        <strain evidence="4">DSM 26170</strain>
    </source>
</reference>
<accession>A0A238VXC5</accession>
<proteinExistence type="predicted"/>
<dbReference type="RefSeq" id="WP_089387302.1">
    <property type="nucleotide sequence ID" value="NZ_FZNM01000003.1"/>
</dbReference>